<gene>
    <name evidence="1" type="ORF">KUCAC02_008727</name>
</gene>
<keyword evidence="2" id="KW-1185">Reference proteome</keyword>
<comment type="caution">
    <text evidence="1">The sequence shown here is derived from an EMBL/GenBank/DDBJ whole genome shotgun (WGS) entry which is preliminary data.</text>
</comment>
<reference evidence="1" key="1">
    <citation type="submission" date="2022-05" db="EMBL/GenBank/DDBJ databases">
        <title>Chromosome-level genome of Chaenocephalus aceratus.</title>
        <authorList>
            <person name="Park H."/>
        </authorList>
    </citation>
    <scope>NUCLEOTIDE SEQUENCE</scope>
    <source>
        <strain evidence="1">KU_202001</strain>
    </source>
</reference>
<dbReference type="Proteomes" id="UP001057452">
    <property type="component" value="Chromosome 12"/>
</dbReference>
<evidence type="ECO:0000313" key="1">
    <source>
        <dbReference type="EMBL" id="KAI4816400.1"/>
    </source>
</evidence>
<organism evidence="1 2">
    <name type="scientific">Chaenocephalus aceratus</name>
    <name type="common">Blackfin icefish</name>
    <name type="synonym">Chaenichthys aceratus</name>
    <dbReference type="NCBI Taxonomy" id="36190"/>
    <lineage>
        <taxon>Eukaryota</taxon>
        <taxon>Metazoa</taxon>
        <taxon>Chordata</taxon>
        <taxon>Craniata</taxon>
        <taxon>Vertebrata</taxon>
        <taxon>Euteleostomi</taxon>
        <taxon>Actinopterygii</taxon>
        <taxon>Neopterygii</taxon>
        <taxon>Teleostei</taxon>
        <taxon>Neoteleostei</taxon>
        <taxon>Acanthomorphata</taxon>
        <taxon>Eupercaria</taxon>
        <taxon>Perciformes</taxon>
        <taxon>Notothenioidei</taxon>
        <taxon>Channichthyidae</taxon>
        <taxon>Chaenocephalus</taxon>
    </lineage>
</organism>
<proteinExistence type="predicted"/>
<accession>A0ACB9WRX8</accession>
<protein>
    <submittedName>
        <fullName evidence="1">Uncharacterized protein</fullName>
    </submittedName>
</protein>
<feature type="non-terminal residue" evidence="1">
    <location>
        <position position="112"/>
    </location>
</feature>
<evidence type="ECO:0000313" key="2">
    <source>
        <dbReference type="Proteomes" id="UP001057452"/>
    </source>
</evidence>
<name>A0ACB9WRX8_CHAAC</name>
<dbReference type="EMBL" id="CM043796">
    <property type="protein sequence ID" value="KAI4816400.1"/>
    <property type="molecule type" value="Genomic_DNA"/>
</dbReference>
<sequence>LRLGQRSTQRTPFHAASPTVAKETLPITLEYQWHGRPPFCAPQGLRLSCSAEWSCLCWLCYLVTQMEVFSFKSTDLSEQLPLLTVMALNTERDLRIVLLNTELSKALSYIAF</sequence>
<feature type="non-terminal residue" evidence="1">
    <location>
        <position position="1"/>
    </location>
</feature>